<reference evidence="17" key="3">
    <citation type="submission" date="2020-12" db="UniProtKB">
        <authorList>
            <consortium name="EnsemblPlants"/>
        </authorList>
    </citation>
    <scope>IDENTIFICATION</scope>
</reference>
<evidence type="ECO:0000256" key="2">
    <source>
        <dbReference type="ARBA" id="ARBA00012838"/>
    </source>
</evidence>
<dbReference type="GO" id="GO:0000049">
    <property type="term" value="F:tRNA binding"/>
    <property type="evidence" value="ECO:0007669"/>
    <property type="project" value="UniProtKB-UniRule"/>
</dbReference>
<dbReference type="GO" id="GO:0004825">
    <property type="term" value="F:methionine-tRNA ligase activity"/>
    <property type="evidence" value="ECO:0000318"/>
    <property type="project" value="GO_Central"/>
</dbReference>
<dbReference type="GO" id="GO:0005829">
    <property type="term" value="C:cytosol"/>
    <property type="evidence" value="ECO:0000318"/>
    <property type="project" value="GO_Central"/>
</dbReference>
<dbReference type="InterPro" id="IPR002547">
    <property type="entry name" value="tRNA-bd_dom"/>
</dbReference>
<keyword evidence="6 14" id="KW-0547">Nucleotide-binding</keyword>
<evidence type="ECO:0000256" key="3">
    <source>
        <dbReference type="ARBA" id="ARBA00022490"/>
    </source>
</evidence>
<dbReference type="InterPro" id="IPR012340">
    <property type="entry name" value="NA-bd_OB-fold"/>
</dbReference>
<dbReference type="InterPro" id="IPR029038">
    <property type="entry name" value="MetRS_Zn"/>
</dbReference>
<evidence type="ECO:0000256" key="10">
    <source>
        <dbReference type="ARBA" id="ARBA00023146"/>
    </source>
</evidence>
<evidence type="ECO:0000313" key="17">
    <source>
        <dbReference type="EnsemblPlants" id="Pp3c3_5590V3.2"/>
    </source>
</evidence>
<evidence type="ECO:0000256" key="15">
    <source>
        <dbReference type="SAM" id="MobiDB-lite"/>
    </source>
</evidence>
<reference evidence="17 18" key="1">
    <citation type="journal article" date="2008" name="Science">
        <title>The Physcomitrella genome reveals evolutionary insights into the conquest of land by plants.</title>
        <authorList>
            <person name="Rensing S."/>
            <person name="Lang D."/>
            <person name="Zimmer A."/>
            <person name="Terry A."/>
            <person name="Salamov A."/>
            <person name="Shapiro H."/>
            <person name="Nishiyama T."/>
            <person name="Perroud P.-F."/>
            <person name="Lindquist E."/>
            <person name="Kamisugi Y."/>
            <person name="Tanahashi T."/>
            <person name="Sakakibara K."/>
            <person name="Fujita T."/>
            <person name="Oishi K."/>
            <person name="Shin-I T."/>
            <person name="Kuroki Y."/>
            <person name="Toyoda A."/>
            <person name="Suzuki Y."/>
            <person name="Hashimoto A."/>
            <person name="Yamaguchi K."/>
            <person name="Sugano A."/>
            <person name="Kohara Y."/>
            <person name="Fujiyama A."/>
            <person name="Anterola A."/>
            <person name="Aoki S."/>
            <person name="Ashton N."/>
            <person name="Barbazuk W.B."/>
            <person name="Barker E."/>
            <person name="Bennetzen J."/>
            <person name="Bezanilla M."/>
            <person name="Blankenship R."/>
            <person name="Cho S.H."/>
            <person name="Dutcher S."/>
            <person name="Estelle M."/>
            <person name="Fawcett J.A."/>
            <person name="Gundlach H."/>
            <person name="Hanada K."/>
            <person name="Heyl A."/>
            <person name="Hicks K.A."/>
            <person name="Hugh J."/>
            <person name="Lohr M."/>
            <person name="Mayer K."/>
            <person name="Melkozernov A."/>
            <person name="Murata T."/>
            <person name="Nelson D."/>
            <person name="Pils B."/>
            <person name="Prigge M."/>
            <person name="Reiss B."/>
            <person name="Renner T."/>
            <person name="Rombauts S."/>
            <person name="Rushton P."/>
            <person name="Sanderfoot A."/>
            <person name="Schween G."/>
            <person name="Shiu S.-H."/>
            <person name="Stueber K."/>
            <person name="Theodoulou F.L."/>
            <person name="Tu H."/>
            <person name="Van de Peer Y."/>
            <person name="Verrier P.J."/>
            <person name="Waters E."/>
            <person name="Wood A."/>
            <person name="Yang L."/>
            <person name="Cove D."/>
            <person name="Cuming A."/>
            <person name="Hasebe M."/>
            <person name="Lucas S."/>
            <person name="Mishler D.B."/>
            <person name="Reski R."/>
            <person name="Grigoriev I."/>
            <person name="Quatrano R.S."/>
            <person name="Boore J.L."/>
        </authorList>
    </citation>
    <scope>NUCLEOTIDE SEQUENCE [LARGE SCALE GENOMIC DNA]</scope>
    <source>
        <strain evidence="17 18">cv. Gransden 2004</strain>
    </source>
</reference>
<evidence type="ECO:0000256" key="11">
    <source>
        <dbReference type="ARBA" id="ARBA00030904"/>
    </source>
</evidence>
<dbReference type="GO" id="GO:0006431">
    <property type="term" value="P:methionyl-tRNA aminoacylation"/>
    <property type="evidence" value="ECO:0000318"/>
    <property type="project" value="GO_Central"/>
</dbReference>
<dbReference type="GO" id="GO:0017101">
    <property type="term" value="C:aminoacyl-tRNA synthetase multienzyme complex"/>
    <property type="evidence" value="ECO:0000318"/>
    <property type="project" value="GO_Central"/>
</dbReference>
<evidence type="ECO:0000313" key="18">
    <source>
        <dbReference type="Proteomes" id="UP000006727"/>
    </source>
</evidence>
<evidence type="ECO:0000259" key="16">
    <source>
        <dbReference type="PROSITE" id="PS50886"/>
    </source>
</evidence>
<proteinExistence type="inferred from homology"/>
<dbReference type="AlphaFoldDB" id="A0A7I4FN99"/>
<keyword evidence="7 14" id="KW-0067">ATP-binding</keyword>
<comment type="catalytic activity">
    <reaction evidence="12">
        <text>tRNA(Met) + L-methionine + ATP = L-methionyl-tRNA(Met) + AMP + diphosphate</text>
        <dbReference type="Rhea" id="RHEA:13481"/>
        <dbReference type="Rhea" id="RHEA-COMP:9667"/>
        <dbReference type="Rhea" id="RHEA-COMP:9698"/>
        <dbReference type="ChEBI" id="CHEBI:30616"/>
        <dbReference type="ChEBI" id="CHEBI:33019"/>
        <dbReference type="ChEBI" id="CHEBI:57844"/>
        <dbReference type="ChEBI" id="CHEBI:78442"/>
        <dbReference type="ChEBI" id="CHEBI:78530"/>
        <dbReference type="ChEBI" id="CHEBI:456215"/>
        <dbReference type="EC" id="6.1.1.10"/>
    </reaction>
</comment>
<dbReference type="InterPro" id="IPR014729">
    <property type="entry name" value="Rossmann-like_a/b/a_fold"/>
</dbReference>
<feature type="region of interest" description="Disordered" evidence="15">
    <location>
        <begin position="507"/>
        <end position="526"/>
    </location>
</feature>
<evidence type="ECO:0000256" key="6">
    <source>
        <dbReference type="ARBA" id="ARBA00022741"/>
    </source>
</evidence>
<comment type="subcellular location">
    <subcellularLocation>
        <location evidence="1">Cytoplasm</location>
    </subcellularLocation>
</comment>
<evidence type="ECO:0000256" key="14">
    <source>
        <dbReference type="RuleBase" id="RU363039"/>
    </source>
</evidence>
<dbReference type="InterPro" id="IPR041872">
    <property type="entry name" value="Anticodon_Met"/>
</dbReference>
<dbReference type="Pfam" id="PF01588">
    <property type="entry name" value="tRNA_bind"/>
    <property type="match status" value="1"/>
</dbReference>
<dbReference type="PROSITE" id="PS50886">
    <property type="entry name" value="TRBD"/>
    <property type="match status" value="1"/>
</dbReference>
<dbReference type="EMBL" id="ABEU02000003">
    <property type="status" value="NOT_ANNOTATED_CDS"/>
    <property type="molecule type" value="Genomic_DNA"/>
</dbReference>
<dbReference type="FunFam" id="2.40.50.140:FF:000047">
    <property type="entry name" value="tyrosine--tRNA ligase, cytoplasmic isoform X2"/>
    <property type="match status" value="1"/>
</dbReference>
<protein>
    <recommendedName>
        <fullName evidence="2">methionine--tRNA ligase</fullName>
        <ecNumber evidence="2">6.1.1.10</ecNumber>
    </recommendedName>
    <alternativeName>
        <fullName evidence="11">Methionyl-tRNA synthetase</fullName>
    </alternativeName>
</protein>
<dbReference type="PRINTS" id="PR01041">
    <property type="entry name" value="TRNASYNTHMET"/>
</dbReference>
<name>A0A7I4FN99_PHYPA</name>
<keyword evidence="4 13" id="KW-0820">tRNA-binding</keyword>
<dbReference type="SUPFAM" id="SSF57770">
    <property type="entry name" value="Methionyl-tRNA synthetase (MetRS), Zn-domain"/>
    <property type="match status" value="1"/>
</dbReference>
<evidence type="ECO:0000256" key="13">
    <source>
        <dbReference type="PROSITE-ProRule" id="PRU00209"/>
    </source>
</evidence>
<sequence>MCGTDEFGTATKTKAMEEGLTPREICDKYHAIHEDIYEWFDIDFDKFGRTATPQQTEIAQSIFMSLYEKKRLNENTMIQPYCTTCSRFLADRLVEGTCPTPGCGYEDARGDQCDLCGKLLNADDLISPRCKVGGNTPEKRPTDHLFLDLPGLNDQLQQYITNTLKTGGWSSNSIQQTNAWIRDGLKERCITRDLKWGVPVPLEKYKQKSPEDVELVQFMGNDNVPFHTVIFPCTLLGTEDSWTLMKAISVTEYLNYESGKFSKSRGVGVFGNDVKSTNIPVEVWRYYLLINRPEVSDTLFTWVDLQAKQNNELLKNLGNFVHRTLSFLAKPSGGYRKVIPEVGNPEEYELTKKLALKVKGTIDEYIKCMEAVKLKTGLKAAMEESQFWKLYKKDKPACSILLKTSIGLVHLLAILLEPFMPSFSHKVLLQLNLPASTLSLVDEDGDLERACKPWMLVESGHTIGNPEPIFAEMKDDEMEGYRAKFSGSQADRAAALQSATEALSISAPEKEVKGKKGSKGAGTGKKTPAVVKELPLDVSRLDIRVGLITDVKKHPDADSLYVEQIDVGEPTPRTVVSGLVKFIPLEQMQNREVCVLCNLKPAAMRGIKSQAMVLAASNADHTEVELVTPPEGAAVGERVTFPGYPGEPDDVNPKKKIWESVQPDLQTGSDLVAQYKNVPFTTSSVICKVQTIANGGIK</sequence>
<dbReference type="Gramene" id="Pp3c3_5590V3.2">
    <property type="protein sequence ID" value="Pp3c3_5590V3.2"/>
    <property type="gene ID" value="Pp3c3_5590"/>
</dbReference>
<evidence type="ECO:0000256" key="1">
    <source>
        <dbReference type="ARBA" id="ARBA00004496"/>
    </source>
</evidence>
<dbReference type="SUPFAM" id="SSF52374">
    <property type="entry name" value="Nucleotidylyl transferase"/>
    <property type="match status" value="1"/>
</dbReference>
<dbReference type="Gene3D" id="1.10.730.10">
    <property type="entry name" value="Isoleucyl-tRNA Synthetase, Domain 1"/>
    <property type="match status" value="1"/>
</dbReference>
<dbReference type="Gene3D" id="2.40.50.140">
    <property type="entry name" value="Nucleic acid-binding proteins"/>
    <property type="match status" value="1"/>
</dbReference>
<evidence type="ECO:0000256" key="4">
    <source>
        <dbReference type="ARBA" id="ARBA00022555"/>
    </source>
</evidence>
<evidence type="ECO:0000256" key="12">
    <source>
        <dbReference type="ARBA" id="ARBA00047364"/>
    </source>
</evidence>
<dbReference type="Proteomes" id="UP000006727">
    <property type="component" value="Chromosome 3"/>
</dbReference>
<dbReference type="GO" id="GO:0005524">
    <property type="term" value="F:ATP binding"/>
    <property type="evidence" value="ECO:0007669"/>
    <property type="project" value="UniProtKB-KW"/>
</dbReference>
<keyword evidence="5 14" id="KW-0436">Ligase</keyword>
<organism evidence="17 18">
    <name type="scientific">Physcomitrium patens</name>
    <name type="common">Spreading-leaved earth moss</name>
    <name type="synonym">Physcomitrella patens</name>
    <dbReference type="NCBI Taxonomy" id="3218"/>
    <lineage>
        <taxon>Eukaryota</taxon>
        <taxon>Viridiplantae</taxon>
        <taxon>Streptophyta</taxon>
        <taxon>Embryophyta</taxon>
        <taxon>Bryophyta</taxon>
        <taxon>Bryophytina</taxon>
        <taxon>Bryopsida</taxon>
        <taxon>Funariidae</taxon>
        <taxon>Funariales</taxon>
        <taxon>Funariaceae</taxon>
        <taxon>Physcomitrium</taxon>
    </lineage>
</organism>
<keyword evidence="18" id="KW-1185">Reference proteome</keyword>
<evidence type="ECO:0000256" key="7">
    <source>
        <dbReference type="ARBA" id="ARBA00022840"/>
    </source>
</evidence>
<dbReference type="InterPro" id="IPR009080">
    <property type="entry name" value="tRNAsynth_Ia_anticodon-bd"/>
</dbReference>
<feature type="domain" description="TRNA-binding" evidence="16">
    <location>
        <begin position="537"/>
        <end position="640"/>
    </location>
</feature>
<evidence type="ECO:0000256" key="5">
    <source>
        <dbReference type="ARBA" id="ARBA00022598"/>
    </source>
</evidence>
<evidence type="ECO:0000256" key="9">
    <source>
        <dbReference type="ARBA" id="ARBA00022917"/>
    </source>
</evidence>
<dbReference type="SUPFAM" id="SSF47323">
    <property type="entry name" value="Anticodon-binding domain of a subclass of class I aminoacyl-tRNA synthetases"/>
    <property type="match status" value="1"/>
</dbReference>
<dbReference type="Pfam" id="PF19303">
    <property type="entry name" value="Anticodon_3"/>
    <property type="match status" value="1"/>
</dbReference>
<accession>A0A7I4FN99</accession>
<keyword evidence="10 14" id="KW-0030">Aminoacyl-tRNA synthetase</keyword>
<dbReference type="SUPFAM" id="SSF50249">
    <property type="entry name" value="Nucleic acid-binding proteins"/>
    <property type="match status" value="1"/>
</dbReference>
<keyword evidence="9 14" id="KW-0648">Protein biosynthesis</keyword>
<dbReference type="CDD" id="cd02799">
    <property type="entry name" value="tRNA_bind_EMAP-II_like"/>
    <property type="match status" value="1"/>
</dbReference>
<comment type="similarity">
    <text evidence="14">Belongs to the class-I aminoacyl-tRNA synthetase family.</text>
</comment>
<dbReference type="PANTHER" id="PTHR45765">
    <property type="entry name" value="METHIONINE--TRNA LIGASE"/>
    <property type="match status" value="1"/>
</dbReference>
<dbReference type="InterPro" id="IPR033911">
    <property type="entry name" value="MetRS_core"/>
</dbReference>
<evidence type="ECO:0000256" key="8">
    <source>
        <dbReference type="ARBA" id="ARBA00022884"/>
    </source>
</evidence>
<dbReference type="InterPro" id="IPR023458">
    <property type="entry name" value="Met-tRNA_ligase_1"/>
</dbReference>
<dbReference type="EnsemblPlants" id="Pp3c3_5590V3.2">
    <property type="protein sequence ID" value="Pp3c3_5590V3.2"/>
    <property type="gene ID" value="Pp3c3_5590"/>
</dbReference>
<keyword evidence="8 13" id="KW-0694">RNA-binding</keyword>
<dbReference type="EC" id="6.1.1.10" evidence="2"/>
<dbReference type="Gene3D" id="3.40.50.620">
    <property type="entry name" value="HUPs"/>
    <property type="match status" value="1"/>
</dbReference>
<reference evidence="17 18" key="2">
    <citation type="journal article" date="2018" name="Plant J.">
        <title>The Physcomitrella patens chromosome-scale assembly reveals moss genome structure and evolution.</title>
        <authorList>
            <person name="Lang D."/>
            <person name="Ullrich K.K."/>
            <person name="Murat F."/>
            <person name="Fuchs J."/>
            <person name="Jenkins J."/>
            <person name="Haas F.B."/>
            <person name="Piednoel M."/>
            <person name="Gundlach H."/>
            <person name="Van Bel M."/>
            <person name="Meyberg R."/>
            <person name="Vives C."/>
            <person name="Morata J."/>
            <person name="Symeonidi A."/>
            <person name="Hiss M."/>
            <person name="Muchero W."/>
            <person name="Kamisugi Y."/>
            <person name="Saleh O."/>
            <person name="Blanc G."/>
            <person name="Decker E.L."/>
            <person name="van Gessel N."/>
            <person name="Grimwood J."/>
            <person name="Hayes R.D."/>
            <person name="Graham S.W."/>
            <person name="Gunter L.E."/>
            <person name="McDaniel S.F."/>
            <person name="Hoernstein S.N.W."/>
            <person name="Larsson A."/>
            <person name="Li F.W."/>
            <person name="Perroud P.F."/>
            <person name="Phillips J."/>
            <person name="Ranjan P."/>
            <person name="Rokshar D.S."/>
            <person name="Rothfels C.J."/>
            <person name="Schneider L."/>
            <person name="Shu S."/>
            <person name="Stevenson D.W."/>
            <person name="Thummler F."/>
            <person name="Tillich M."/>
            <person name="Villarreal Aguilar J.C."/>
            <person name="Widiez T."/>
            <person name="Wong G.K."/>
            <person name="Wymore A."/>
            <person name="Zhang Y."/>
            <person name="Zimmer A.D."/>
            <person name="Quatrano R.S."/>
            <person name="Mayer K.F.X."/>
            <person name="Goodstein D."/>
            <person name="Casacuberta J.M."/>
            <person name="Vandepoele K."/>
            <person name="Reski R."/>
            <person name="Cuming A.C."/>
            <person name="Tuskan G.A."/>
            <person name="Maumus F."/>
            <person name="Salse J."/>
            <person name="Schmutz J."/>
            <person name="Rensing S.A."/>
        </authorList>
    </citation>
    <scope>NUCLEOTIDE SEQUENCE [LARGE SCALE GENOMIC DNA]</scope>
    <source>
        <strain evidence="17 18">cv. Gransden 2004</strain>
    </source>
</reference>
<dbReference type="Gene3D" id="2.170.220.10">
    <property type="match status" value="1"/>
</dbReference>
<dbReference type="InterPro" id="IPR015413">
    <property type="entry name" value="Methionyl/Leucyl_tRNA_Synth"/>
</dbReference>
<dbReference type="PANTHER" id="PTHR45765:SF1">
    <property type="entry name" value="METHIONINE--TRNA LIGASE, CYTOPLASMIC"/>
    <property type="match status" value="1"/>
</dbReference>
<dbReference type="CDD" id="cd07957">
    <property type="entry name" value="Anticodon_Ia_Met"/>
    <property type="match status" value="1"/>
</dbReference>
<dbReference type="Pfam" id="PF09334">
    <property type="entry name" value="tRNA-synt_1g"/>
    <property type="match status" value="2"/>
</dbReference>
<keyword evidence="3" id="KW-0963">Cytoplasm</keyword>